<name>Q7LZT9_PPV</name>
<accession>Q7LZT9</accession>
<proteinExistence type="predicted"/>
<organism evidence="2">
    <name type="scientific">Porcine parvovirus</name>
    <name type="common">PPV</name>
    <dbReference type="NCBI Taxonomy" id="10796"/>
    <lineage>
        <taxon>Viruses</taxon>
        <taxon>Monodnaviria</taxon>
        <taxon>Shotokuvirae</taxon>
        <taxon>Cossaviricota</taxon>
        <taxon>Quintoviricetes</taxon>
        <taxon>Piccovirales</taxon>
        <taxon>Parvoviridae</taxon>
        <taxon>Parvovirinae</taxon>
        <taxon>Protoparvovirus</taxon>
        <taxon>Protoparvovirus ungulate1</taxon>
    </lineage>
</organism>
<feature type="region of interest" description="Disordered" evidence="1">
    <location>
        <begin position="1"/>
        <end position="31"/>
    </location>
</feature>
<sequence>MAPPAKRARGTNSTRIQIPWSRKLTRPRRTN</sequence>
<dbReference type="PIR" id="C48472">
    <property type="entry name" value="C48472"/>
</dbReference>
<reference evidence="2" key="1">
    <citation type="journal article" date="1993" name="Virology">
        <title>Genomic organization and mapping of transcription and translation products of the NADL-2 strain of porcine parvovirus.</title>
        <authorList>
            <person name="Bergeron J."/>
            <person name="Menezes J."/>
            <person name="Tijssen P."/>
        </authorList>
    </citation>
    <scope>NUCLEOTIDE SEQUENCE</scope>
</reference>
<protein>
    <submittedName>
        <fullName evidence="2">Capsid protein VP-2</fullName>
    </submittedName>
</protein>
<evidence type="ECO:0000256" key="1">
    <source>
        <dbReference type="SAM" id="MobiDB-lite"/>
    </source>
</evidence>
<evidence type="ECO:0000313" key="2">
    <source>
        <dbReference type="PIR" id="C48472"/>
    </source>
</evidence>